<comment type="caution">
    <text evidence="1">The sequence shown here is derived from an EMBL/GenBank/DDBJ whole genome shotgun (WGS) entry which is preliminary data.</text>
</comment>
<protein>
    <submittedName>
        <fullName evidence="1">Uncharacterized protein</fullName>
    </submittedName>
</protein>
<sequence>MLCAVYVFLQVFEWSKSNIQMAMAVVVSQSCGMWFIRKSFQSAIIFEARRGYRSALGRKMRFSNFLPSRVSKLCSRSKFDSTGKMFGEELLVPAWSKSRKTVKYVYIHGSGVNCWICIISFKLHDP</sequence>
<name>A0A5C7HJI0_9ROSI</name>
<evidence type="ECO:0000313" key="1">
    <source>
        <dbReference type="EMBL" id="TXG57203.1"/>
    </source>
</evidence>
<evidence type="ECO:0000313" key="2">
    <source>
        <dbReference type="Proteomes" id="UP000323000"/>
    </source>
</evidence>
<dbReference type="OrthoDB" id="416741at2759"/>
<gene>
    <name evidence="1" type="ORF">EZV62_018516</name>
</gene>
<dbReference type="EMBL" id="VAHF01000008">
    <property type="protein sequence ID" value="TXG57203.1"/>
    <property type="molecule type" value="Genomic_DNA"/>
</dbReference>
<proteinExistence type="predicted"/>
<accession>A0A5C7HJI0</accession>
<keyword evidence="2" id="KW-1185">Reference proteome</keyword>
<dbReference type="Proteomes" id="UP000323000">
    <property type="component" value="Chromosome 8"/>
</dbReference>
<dbReference type="AlphaFoldDB" id="A0A5C7HJI0"/>
<reference evidence="2" key="1">
    <citation type="journal article" date="2019" name="Gigascience">
        <title>De novo genome assembly of the endangered Acer yangbiense, a plant species with extremely small populations endemic to Yunnan Province, China.</title>
        <authorList>
            <person name="Yang J."/>
            <person name="Wariss H.M."/>
            <person name="Tao L."/>
            <person name="Zhang R."/>
            <person name="Yun Q."/>
            <person name="Hollingsworth P."/>
            <person name="Dao Z."/>
            <person name="Luo G."/>
            <person name="Guo H."/>
            <person name="Ma Y."/>
            <person name="Sun W."/>
        </authorList>
    </citation>
    <scope>NUCLEOTIDE SEQUENCE [LARGE SCALE GENOMIC DNA]</scope>
    <source>
        <strain evidence="2">cv. Malutang</strain>
    </source>
</reference>
<organism evidence="1 2">
    <name type="scientific">Acer yangbiense</name>
    <dbReference type="NCBI Taxonomy" id="1000413"/>
    <lineage>
        <taxon>Eukaryota</taxon>
        <taxon>Viridiplantae</taxon>
        <taxon>Streptophyta</taxon>
        <taxon>Embryophyta</taxon>
        <taxon>Tracheophyta</taxon>
        <taxon>Spermatophyta</taxon>
        <taxon>Magnoliopsida</taxon>
        <taxon>eudicotyledons</taxon>
        <taxon>Gunneridae</taxon>
        <taxon>Pentapetalae</taxon>
        <taxon>rosids</taxon>
        <taxon>malvids</taxon>
        <taxon>Sapindales</taxon>
        <taxon>Sapindaceae</taxon>
        <taxon>Hippocastanoideae</taxon>
        <taxon>Acereae</taxon>
        <taxon>Acer</taxon>
    </lineage>
</organism>